<protein>
    <submittedName>
        <fullName evidence="2">Uncharacterized protein</fullName>
    </submittedName>
</protein>
<keyword evidence="1" id="KW-0812">Transmembrane</keyword>
<feature type="transmembrane region" description="Helical" evidence="1">
    <location>
        <begin position="52"/>
        <end position="74"/>
    </location>
</feature>
<dbReference type="EMBL" id="LAZR01029782">
    <property type="protein sequence ID" value="KKL58556.1"/>
    <property type="molecule type" value="Genomic_DNA"/>
</dbReference>
<gene>
    <name evidence="2" type="ORF">LCGC14_2224170</name>
</gene>
<comment type="caution">
    <text evidence="2">The sequence shown here is derived from an EMBL/GenBank/DDBJ whole genome shotgun (WGS) entry which is preliminary data.</text>
</comment>
<organism evidence="2">
    <name type="scientific">marine sediment metagenome</name>
    <dbReference type="NCBI Taxonomy" id="412755"/>
    <lineage>
        <taxon>unclassified sequences</taxon>
        <taxon>metagenomes</taxon>
        <taxon>ecological metagenomes</taxon>
    </lineage>
</organism>
<evidence type="ECO:0000256" key="1">
    <source>
        <dbReference type="SAM" id="Phobius"/>
    </source>
</evidence>
<keyword evidence="1" id="KW-0472">Membrane</keyword>
<feature type="transmembrane region" description="Helical" evidence="1">
    <location>
        <begin position="166"/>
        <end position="190"/>
    </location>
</feature>
<accession>A0A0F9DXK5</accession>
<proteinExistence type="predicted"/>
<feature type="transmembrane region" description="Helical" evidence="1">
    <location>
        <begin position="135"/>
        <end position="154"/>
    </location>
</feature>
<sequence>MSGVLLRKWLQQTEGRYISDIPFLFSLFFIILAFGKFMDLFYYLIYFHYNNTLFMIILKIRFILMWLNMIPLFLKTFEVWLFSLSLKDRHILSKKIKTTKLSLNNYLQTTKYKVITLIVTFEILITLLVPNIETISYLIVLAIPSFLLVSWLFYKAYQLKRLHKVNTLMLSIGFLIYSISTITRILWQLIFGRTVLYIFISEISDVMIFAIIFYGLLNRH</sequence>
<feature type="transmembrane region" description="Helical" evidence="1">
    <location>
        <begin position="21"/>
        <end position="46"/>
    </location>
</feature>
<feature type="transmembrane region" description="Helical" evidence="1">
    <location>
        <begin position="196"/>
        <end position="217"/>
    </location>
</feature>
<dbReference type="AlphaFoldDB" id="A0A0F9DXK5"/>
<name>A0A0F9DXK5_9ZZZZ</name>
<evidence type="ECO:0000313" key="2">
    <source>
        <dbReference type="EMBL" id="KKL58556.1"/>
    </source>
</evidence>
<reference evidence="2" key="1">
    <citation type="journal article" date="2015" name="Nature">
        <title>Complex archaea that bridge the gap between prokaryotes and eukaryotes.</title>
        <authorList>
            <person name="Spang A."/>
            <person name="Saw J.H."/>
            <person name="Jorgensen S.L."/>
            <person name="Zaremba-Niedzwiedzka K."/>
            <person name="Martijn J."/>
            <person name="Lind A.E."/>
            <person name="van Eijk R."/>
            <person name="Schleper C."/>
            <person name="Guy L."/>
            <person name="Ettema T.J."/>
        </authorList>
    </citation>
    <scope>NUCLEOTIDE SEQUENCE</scope>
</reference>
<feature type="transmembrane region" description="Helical" evidence="1">
    <location>
        <begin position="112"/>
        <end position="129"/>
    </location>
</feature>
<keyword evidence="1" id="KW-1133">Transmembrane helix</keyword>